<evidence type="ECO:0000259" key="2">
    <source>
        <dbReference type="PROSITE" id="PS50006"/>
    </source>
</evidence>
<name>A0A0M8MX48_ESCWE</name>
<feature type="compositionally biased region" description="Basic and acidic residues" evidence="1">
    <location>
        <begin position="400"/>
        <end position="414"/>
    </location>
</feature>
<sequence length="594" mass="65892">MDLSPSRKATSFREPTLPALSAAGIKRPAPSLLPPFEPSSSSPGCPRPSKRLNTGAAHLRYPTPLPTSSTGILSSSPVRRPSQIRATTERAPLSAVPSVELNENGDVLLMGRSSNSSHFQLSSNRLVSRVHVKARYVPAAGPLETNKIEITCNGWNGLKLHCQGRTWELLKGDSFTSETQGTEIMVDVHDARVMVQWPKRAAATTDAAGLSDSSWEDSPPRSLTRAAANALLQSSPLRRNTRIESPVSPTPGAAGISMSETQRLRSLLQDDDDKNIEIYEDDEEPELPEHKREHDRENDADVTIGARVEATEGFSDEADEEGNPDEENDPVVHSFGPYGADISARLASVTTKSSPHRALMPPKRPAYKLASNEALAHGKDTTTDEEEAKPRPRPKARKPLKQDDSDVENKRQDDGQEEEGEGEEEEGQVFQAHDEEEGDDDYKEEEEQEEEQEEGEVVEDEEEEEEQKQQQGRSKQLAEFDEAISNHVINQLAYSRLSSTPLSTIMQNLPAEQTKGLSKDLLREVIETTACIGIIRRQGKDAAGKPLESEYYYVPEKDTDSQRRAAVVDGLRKPSLRACRKQHKQYYWKRPKTP</sequence>
<feature type="compositionally biased region" description="Acidic residues" evidence="1">
    <location>
        <begin position="269"/>
        <end position="286"/>
    </location>
</feature>
<evidence type="ECO:0000313" key="3">
    <source>
        <dbReference type="EMBL" id="KOS20468.1"/>
    </source>
</evidence>
<feature type="compositionally biased region" description="Basic and acidic residues" evidence="1">
    <location>
        <begin position="287"/>
        <end position="299"/>
    </location>
</feature>
<dbReference type="InterPro" id="IPR000253">
    <property type="entry name" value="FHA_dom"/>
</dbReference>
<dbReference type="EMBL" id="LGSR01000017">
    <property type="protein sequence ID" value="KOS20468.1"/>
    <property type="molecule type" value="Genomic_DNA"/>
</dbReference>
<feature type="compositionally biased region" description="Polar residues" evidence="1">
    <location>
        <begin position="66"/>
        <end position="77"/>
    </location>
</feature>
<reference evidence="3 4" key="1">
    <citation type="submission" date="2015-07" db="EMBL/GenBank/DDBJ databases">
        <title>The genome of the fungus Escovopsis weberi, a specialized disease agent of ant agriculture.</title>
        <authorList>
            <person name="de Man T.J."/>
            <person name="Stajich J.E."/>
            <person name="Kubicek C.P."/>
            <person name="Chenthamara K."/>
            <person name="Atanasova L."/>
            <person name="Druzhinina I.S."/>
            <person name="Birnbaum S."/>
            <person name="Barribeau S.M."/>
            <person name="Teiling C."/>
            <person name="Suen G."/>
            <person name="Currie C."/>
            <person name="Gerardo N.M."/>
        </authorList>
    </citation>
    <scope>NUCLEOTIDE SEQUENCE [LARGE SCALE GENOMIC DNA]</scope>
</reference>
<comment type="caution">
    <text evidence="3">The sequence shown here is derived from an EMBL/GenBank/DDBJ whole genome shotgun (WGS) entry which is preliminary data.</text>
</comment>
<feature type="domain" description="FHA" evidence="2">
    <location>
        <begin position="108"/>
        <end position="161"/>
    </location>
</feature>
<dbReference type="AlphaFoldDB" id="A0A0M8MX48"/>
<keyword evidence="4" id="KW-1185">Reference proteome</keyword>
<accession>A0A0M8MX48</accession>
<feature type="compositionally biased region" description="Acidic residues" evidence="1">
    <location>
        <begin position="314"/>
        <end position="329"/>
    </location>
</feature>
<dbReference type="OrthoDB" id="5348546at2759"/>
<dbReference type="Proteomes" id="UP000053831">
    <property type="component" value="Unassembled WGS sequence"/>
</dbReference>
<dbReference type="PROSITE" id="PS50006">
    <property type="entry name" value="FHA_DOMAIN"/>
    <property type="match status" value="1"/>
</dbReference>
<feature type="region of interest" description="Disordered" evidence="1">
    <location>
        <begin position="233"/>
        <end position="479"/>
    </location>
</feature>
<gene>
    <name evidence="3" type="ORF">ESCO_005327</name>
</gene>
<dbReference type="STRING" id="150374.A0A0M8MX48"/>
<evidence type="ECO:0000256" key="1">
    <source>
        <dbReference type="SAM" id="MobiDB-lite"/>
    </source>
</evidence>
<feature type="region of interest" description="Disordered" evidence="1">
    <location>
        <begin position="1"/>
        <end position="80"/>
    </location>
</feature>
<organism evidence="3 4">
    <name type="scientific">Escovopsis weberi</name>
    <dbReference type="NCBI Taxonomy" id="150374"/>
    <lineage>
        <taxon>Eukaryota</taxon>
        <taxon>Fungi</taxon>
        <taxon>Dikarya</taxon>
        <taxon>Ascomycota</taxon>
        <taxon>Pezizomycotina</taxon>
        <taxon>Sordariomycetes</taxon>
        <taxon>Hypocreomycetidae</taxon>
        <taxon>Hypocreales</taxon>
        <taxon>Hypocreaceae</taxon>
        <taxon>Escovopsis</taxon>
    </lineage>
</organism>
<proteinExistence type="predicted"/>
<evidence type="ECO:0000313" key="4">
    <source>
        <dbReference type="Proteomes" id="UP000053831"/>
    </source>
</evidence>
<protein>
    <submittedName>
        <fullName evidence="3">Protein PLM2</fullName>
    </submittedName>
</protein>
<feature type="compositionally biased region" description="Acidic residues" evidence="1">
    <location>
        <begin position="415"/>
        <end position="427"/>
    </location>
</feature>
<feature type="compositionally biased region" description="Acidic residues" evidence="1">
    <location>
        <begin position="434"/>
        <end position="466"/>
    </location>
</feature>